<name>A0ABW5DZJ6_9PROT</name>
<dbReference type="InterPro" id="IPR051907">
    <property type="entry name" value="DoxX-like_oxidoreductase"/>
</dbReference>
<sequence>MNALLTYAPAFGRLLIAVLFILGGFGKIGAYEGTVGYIASVGLPFPALGYVIALIVELGGGILLLVGFQTRITALILAGFSVATALFFHNQLSDQNQMIHFLKNIAVAGGLLQVVAFGAGALSVDNRNK</sequence>
<evidence type="ECO:0000256" key="5">
    <source>
        <dbReference type="ARBA" id="ARBA00022989"/>
    </source>
</evidence>
<keyword evidence="9" id="KW-1185">Reference proteome</keyword>
<evidence type="ECO:0000256" key="7">
    <source>
        <dbReference type="SAM" id="Phobius"/>
    </source>
</evidence>
<comment type="similarity">
    <text evidence="2">Belongs to the DoxX family.</text>
</comment>
<evidence type="ECO:0000256" key="4">
    <source>
        <dbReference type="ARBA" id="ARBA00022692"/>
    </source>
</evidence>
<evidence type="ECO:0000256" key="3">
    <source>
        <dbReference type="ARBA" id="ARBA00022475"/>
    </source>
</evidence>
<keyword evidence="5 7" id="KW-1133">Transmembrane helix</keyword>
<evidence type="ECO:0000256" key="1">
    <source>
        <dbReference type="ARBA" id="ARBA00004651"/>
    </source>
</evidence>
<dbReference type="Proteomes" id="UP001597295">
    <property type="component" value="Unassembled WGS sequence"/>
</dbReference>
<protein>
    <submittedName>
        <fullName evidence="8">DoxX family protein</fullName>
    </submittedName>
</protein>
<comment type="subcellular location">
    <subcellularLocation>
        <location evidence="1">Cell membrane</location>
        <topology evidence="1">Multi-pass membrane protein</topology>
    </subcellularLocation>
</comment>
<reference evidence="9" key="1">
    <citation type="journal article" date="2019" name="Int. J. Syst. Evol. Microbiol.">
        <title>The Global Catalogue of Microorganisms (GCM) 10K type strain sequencing project: providing services to taxonomists for standard genome sequencing and annotation.</title>
        <authorList>
            <consortium name="The Broad Institute Genomics Platform"/>
            <consortium name="The Broad Institute Genome Sequencing Center for Infectious Disease"/>
            <person name="Wu L."/>
            <person name="Ma J."/>
        </authorList>
    </citation>
    <scope>NUCLEOTIDE SEQUENCE [LARGE SCALE GENOMIC DNA]</scope>
    <source>
        <strain evidence="9">CGMCC 1.19062</strain>
    </source>
</reference>
<accession>A0ABW5DZJ6</accession>
<dbReference type="RefSeq" id="WP_379878386.1">
    <property type="nucleotide sequence ID" value="NZ_JBHUIP010000016.1"/>
</dbReference>
<proteinExistence type="inferred from homology"/>
<dbReference type="Pfam" id="PF07681">
    <property type="entry name" value="DoxX"/>
    <property type="match status" value="1"/>
</dbReference>
<dbReference type="InterPro" id="IPR032808">
    <property type="entry name" value="DoxX"/>
</dbReference>
<evidence type="ECO:0000313" key="9">
    <source>
        <dbReference type="Proteomes" id="UP001597295"/>
    </source>
</evidence>
<comment type="caution">
    <text evidence="8">The sequence shown here is derived from an EMBL/GenBank/DDBJ whole genome shotgun (WGS) entry which is preliminary data.</text>
</comment>
<evidence type="ECO:0000256" key="2">
    <source>
        <dbReference type="ARBA" id="ARBA00006679"/>
    </source>
</evidence>
<organism evidence="8 9">
    <name type="scientific">Lacibacterium aquatile</name>
    <dbReference type="NCBI Taxonomy" id="1168082"/>
    <lineage>
        <taxon>Bacteria</taxon>
        <taxon>Pseudomonadati</taxon>
        <taxon>Pseudomonadota</taxon>
        <taxon>Alphaproteobacteria</taxon>
        <taxon>Rhodospirillales</taxon>
        <taxon>Rhodospirillaceae</taxon>
    </lineage>
</organism>
<evidence type="ECO:0000256" key="6">
    <source>
        <dbReference type="ARBA" id="ARBA00023136"/>
    </source>
</evidence>
<dbReference type="PANTHER" id="PTHR33452:SF1">
    <property type="entry name" value="INNER MEMBRANE PROTEIN YPHA-RELATED"/>
    <property type="match status" value="1"/>
</dbReference>
<feature type="transmembrane region" description="Helical" evidence="7">
    <location>
        <begin position="72"/>
        <end position="89"/>
    </location>
</feature>
<evidence type="ECO:0000313" key="8">
    <source>
        <dbReference type="EMBL" id="MFD2265214.1"/>
    </source>
</evidence>
<keyword evidence="6 7" id="KW-0472">Membrane</keyword>
<dbReference type="PANTHER" id="PTHR33452">
    <property type="entry name" value="OXIDOREDUCTASE CATD-RELATED"/>
    <property type="match status" value="1"/>
</dbReference>
<feature type="transmembrane region" description="Helical" evidence="7">
    <location>
        <begin position="37"/>
        <end position="66"/>
    </location>
</feature>
<feature type="transmembrane region" description="Helical" evidence="7">
    <location>
        <begin position="101"/>
        <end position="124"/>
    </location>
</feature>
<dbReference type="EMBL" id="JBHUIP010000016">
    <property type="protein sequence ID" value="MFD2265214.1"/>
    <property type="molecule type" value="Genomic_DNA"/>
</dbReference>
<keyword evidence="3" id="KW-1003">Cell membrane</keyword>
<feature type="transmembrane region" description="Helical" evidence="7">
    <location>
        <begin position="6"/>
        <end position="25"/>
    </location>
</feature>
<gene>
    <name evidence="8" type="ORF">ACFSM5_20090</name>
</gene>
<keyword evidence="4 7" id="KW-0812">Transmembrane</keyword>